<accession>A0A6C0IL35</accession>
<reference evidence="1" key="1">
    <citation type="journal article" date="2020" name="Nature">
        <title>Giant virus diversity and host interactions through global metagenomics.</title>
        <authorList>
            <person name="Schulz F."/>
            <person name="Roux S."/>
            <person name="Paez-Espino D."/>
            <person name="Jungbluth S."/>
            <person name="Walsh D.A."/>
            <person name="Denef V.J."/>
            <person name="McMahon K.D."/>
            <person name="Konstantinidis K.T."/>
            <person name="Eloe-Fadrosh E.A."/>
            <person name="Kyrpides N.C."/>
            <person name="Woyke T."/>
        </authorList>
    </citation>
    <scope>NUCLEOTIDE SEQUENCE</scope>
    <source>
        <strain evidence="1">GVMAG-M-3300023184-88</strain>
    </source>
</reference>
<name>A0A6C0IL35_9ZZZZ</name>
<dbReference type="Gene3D" id="3.40.50.150">
    <property type="entry name" value="Vaccinia Virus protein VP39"/>
    <property type="match status" value="1"/>
</dbReference>
<dbReference type="EMBL" id="MN740182">
    <property type="protein sequence ID" value="QHT92223.1"/>
    <property type="molecule type" value="Genomic_DNA"/>
</dbReference>
<evidence type="ECO:0000313" key="1">
    <source>
        <dbReference type="EMBL" id="QHT92223.1"/>
    </source>
</evidence>
<proteinExistence type="predicted"/>
<sequence length="195" mass="22421">MLSNFCDDRFTDKNTIHSYIDLYQTLFESKKESATHILEVGIGPGIRENGGSIMMWAEYFTNAQIHAADIIPIDHVRKELIDHPRIHLHTSNNAYNMNFFVNTFLNKGLKFDMLLDDGPHTLESMIDFVTMYSQLLKDDGILVIEDVQNIKWLDALRGVTPDALKPFVHVYDRREVKGRYDDIVFTINKGTQASP</sequence>
<dbReference type="SUPFAM" id="SSF53335">
    <property type="entry name" value="S-adenosyl-L-methionine-dependent methyltransferases"/>
    <property type="match status" value="1"/>
</dbReference>
<protein>
    <recommendedName>
        <fullName evidence="2">Methyltransferase</fullName>
    </recommendedName>
</protein>
<evidence type="ECO:0008006" key="2">
    <source>
        <dbReference type="Google" id="ProtNLM"/>
    </source>
</evidence>
<organism evidence="1">
    <name type="scientific">viral metagenome</name>
    <dbReference type="NCBI Taxonomy" id="1070528"/>
    <lineage>
        <taxon>unclassified sequences</taxon>
        <taxon>metagenomes</taxon>
        <taxon>organismal metagenomes</taxon>
    </lineage>
</organism>
<dbReference type="AlphaFoldDB" id="A0A6C0IL35"/>
<dbReference type="InterPro" id="IPR029063">
    <property type="entry name" value="SAM-dependent_MTases_sf"/>
</dbReference>